<reference evidence="2" key="3">
    <citation type="submission" date="2018-08" db="UniProtKB">
        <authorList>
            <consortium name="EnsemblPlants"/>
        </authorList>
    </citation>
    <scope>IDENTIFICATION</scope>
    <source>
        <strain evidence="2">cv. Bd21</strain>
    </source>
</reference>
<reference evidence="1" key="2">
    <citation type="submission" date="2017-06" db="EMBL/GenBank/DDBJ databases">
        <title>WGS assembly of Brachypodium distachyon.</title>
        <authorList>
            <consortium name="The International Brachypodium Initiative"/>
            <person name="Lucas S."/>
            <person name="Harmon-Smith M."/>
            <person name="Lail K."/>
            <person name="Tice H."/>
            <person name="Grimwood J."/>
            <person name="Bruce D."/>
            <person name="Barry K."/>
            <person name="Shu S."/>
            <person name="Lindquist E."/>
            <person name="Wang M."/>
            <person name="Pitluck S."/>
            <person name="Vogel J.P."/>
            <person name="Garvin D.F."/>
            <person name="Mockler T.C."/>
            <person name="Schmutz J."/>
            <person name="Rokhsar D."/>
            <person name="Bevan M.W."/>
        </authorList>
    </citation>
    <scope>NUCLEOTIDE SEQUENCE</scope>
    <source>
        <strain evidence="1">Bd21</strain>
    </source>
</reference>
<dbReference type="AlphaFoldDB" id="A0A0Q3H0F4"/>
<sequence>MWCASALPLGMATTALLRVLRRPSSVAALRLGQAPDNPRLQQICHLGDSASPIYWLYAIPYCMPYMDC</sequence>
<protein>
    <submittedName>
        <fullName evidence="1 2">Uncharacterized protein</fullName>
    </submittedName>
</protein>
<dbReference type="EMBL" id="CM000880">
    <property type="protein sequence ID" value="KQK16157.1"/>
    <property type="molecule type" value="Genomic_DNA"/>
</dbReference>
<evidence type="ECO:0000313" key="1">
    <source>
        <dbReference type="EMBL" id="KQK16157.1"/>
    </source>
</evidence>
<accession>A0A0Q3H0F4</accession>
<dbReference type="InParanoid" id="A0A0Q3H0F4"/>
<evidence type="ECO:0000313" key="2">
    <source>
        <dbReference type="EnsemblPlants" id="KQK16157"/>
    </source>
</evidence>
<evidence type="ECO:0000313" key="3">
    <source>
        <dbReference type="Proteomes" id="UP000008810"/>
    </source>
</evidence>
<dbReference type="Gramene" id="KQK16157">
    <property type="protein sequence ID" value="KQK16157"/>
    <property type="gene ID" value="BRADI_1g27115v3"/>
</dbReference>
<organism evidence="1">
    <name type="scientific">Brachypodium distachyon</name>
    <name type="common">Purple false brome</name>
    <name type="synonym">Trachynia distachya</name>
    <dbReference type="NCBI Taxonomy" id="15368"/>
    <lineage>
        <taxon>Eukaryota</taxon>
        <taxon>Viridiplantae</taxon>
        <taxon>Streptophyta</taxon>
        <taxon>Embryophyta</taxon>
        <taxon>Tracheophyta</taxon>
        <taxon>Spermatophyta</taxon>
        <taxon>Magnoliopsida</taxon>
        <taxon>Liliopsida</taxon>
        <taxon>Poales</taxon>
        <taxon>Poaceae</taxon>
        <taxon>BOP clade</taxon>
        <taxon>Pooideae</taxon>
        <taxon>Stipodae</taxon>
        <taxon>Brachypodieae</taxon>
        <taxon>Brachypodium</taxon>
    </lineage>
</organism>
<keyword evidence="3" id="KW-1185">Reference proteome</keyword>
<gene>
    <name evidence="1" type="ORF">BRADI_1g27115v3</name>
</gene>
<proteinExistence type="predicted"/>
<name>A0A0Q3H0F4_BRADI</name>
<dbReference type="Proteomes" id="UP000008810">
    <property type="component" value="Chromosome 1"/>
</dbReference>
<dbReference type="EnsemblPlants" id="KQK16157">
    <property type="protein sequence ID" value="KQK16157"/>
    <property type="gene ID" value="BRADI_1g27115v3"/>
</dbReference>
<reference evidence="1 2" key="1">
    <citation type="journal article" date="2010" name="Nature">
        <title>Genome sequencing and analysis of the model grass Brachypodium distachyon.</title>
        <authorList>
            <consortium name="International Brachypodium Initiative"/>
        </authorList>
    </citation>
    <scope>NUCLEOTIDE SEQUENCE [LARGE SCALE GENOMIC DNA]</scope>
    <source>
        <strain evidence="1 2">Bd21</strain>
    </source>
</reference>